<evidence type="ECO:0000256" key="1">
    <source>
        <dbReference type="SAM" id="MobiDB-lite"/>
    </source>
</evidence>
<dbReference type="Proteomes" id="UP000294914">
    <property type="component" value="Unassembled WGS sequence"/>
</dbReference>
<evidence type="ECO:0008006" key="4">
    <source>
        <dbReference type="Google" id="ProtNLM"/>
    </source>
</evidence>
<dbReference type="RefSeq" id="WP_134085302.1">
    <property type="nucleotide sequence ID" value="NZ_SOQX01000010.1"/>
</dbReference>
<evidence type="ECO:0000313" key="2">
    <source>
        <dbReference type="EMBL" id="TDX97940.1"/>
    </source>
</evidence>
<organism evidence="2 3">
    <name type="scientific">Thiohalophilus thiocyanatoxydans</name>
    <dbReference type="NCBI Taxonomy" id="381308"/>
    <lineage>
        <taxon>Bacteria</taxon>
        <taxon>Pseudomonadati</taxon>
        <taxon>Pseudomonadota</taxon>
        <taxon>Gammaproteobacteria</taxon>
        <taxon>Thiohalomonadales</taxon>
        <taxon>Thiohalophilaceae</taxon>
        <taxon>Thiohalophilus</taxon>
    </lineage>
</organism>
<reference evidence="2 3" key="1">
    <citation type="submission" date="2019-03" db="EMBL/GenBank/DDBJ databases">
        <title>Genomic Encyclopedia of Type Strains, Phase IV (KMG-IV): sequencing the most valuable type-strain genomes for metagenomic binning, comparative biology and taxonomic classification.</title>
        <authorList>
            <person name="Goeker M."/>
        </authorList>
    </citation>
    <scope>NUCLEOTIDE SEQUENCE [LARGE SCALE GENOMIC DNA]</scope>
    <source>
        <strain evidence="2 3">DSM 16326</strain>
    </source>
</reference>
<sequence>MAIAMDEFFAEERVFYDKTGSYVRLTTDMVFEEAGDTRYTGDVKVKLRLPHTEEKLKLTFESDPNEQRDDLDRTLEDSPGEVAREREYYGGIQATLGDERKWRFKPSIGVKFDKPIDIFLRLRIDRNYKTGDWLFRPSQTFYTFKEKGFGSDTRFALDYGITDDVLFRSSSLVRYTDENDYYEPSQIFSLLHSLSSRRGVAYQVGAYGISEPGWHTTDYLAQIRYRQNIHSDYLFMELIPRVLYQRENDFDAERSLTLRLEMILEG</sequence>
<accession>A0A4R8IEC8</accession>
<comment type="caution">
    <text evidence="2">The sequence shown here is derived from an EMBL/GenBank/DDBJ whole genome shotgun (WGS) entry which is preliminary data.</text>
</comment>
<protein>
    <recommendedName>
        <fullName evidence="4">DUF3570 domain-containing protein</fullName>
    </recommendedName>
</protein>
<dbReference type="AlphaFoldDB" id="A0A4R8IEC8"/>
<proteinExistence type="predicted"/>
<keyword evidence="3" id="KW-1185">Reference proteome</keyword>
<dbReference type="EMBL" id="SOQX01000010">
    <property type="protein sequence ID" value="TDX97940.1"/>
    <property type="molecule type" value="Genomic_DNA"/>
</dbReference>
<evidence type="ECO:0000313" key="3">
    <source>
        <dbReference type="Proteomes" id="UP000294914"/>
    </source>
</evidence>
<name>A0A4R8IEC8_9GAMM</name>
<gene>
    <name evidence="2" type="ORF">EDC23_2745</name>
</gene>
<dbReference type="OrthoDB" id="9342527at2"/>
<feature type="region of interest" description="Disordered" evidence="1">
    <location>
        <begin position="58"/>
        <end position="77"/>
    </location>
</feature>